<evidence type="ECO:0000313" key="3">
    <source>
        <dbReference type="Proteomes" id="UP000288805"/>
    </source>
</evidence>
<dbReference type="Proteomes" id="UP000288805">
    <property type="component" value="Unassembled WGS sequence"/>
</dbReference>
<feature type="domain" description="Reverse transcriptase Ty1/copia-type" evidence="1">
    <location>
        <begin position="7"/>
        <end position="69"/>
    </location>
</feature>
<feature type="domain" description="Reverse transcriptase Ty1/copia-type" evidence="1">
    <location>
        <begin position="126"/>
        <end position="191"/>
    </location>
</feature>
<organism evidence="2 3">
    <name type="scientific">Vitis vinifera</name>
    <name type="common">Grape</name>
    <dbReference type="NCBI Taxonomy" id="29760"/>
    <lineage>
        <taxon>Eukaryota</taxon>
        <taxon>Viridiplantae</taxon>
        <taxon>Streptophyta</taxon>
        <taxon>Embryophyta</taxon>
        <taxon>Tracheophyta</taxon>
        <taxon>Spermatophyta</taxon>
        <taxon>Magnoliopsida</taxon>
        <taxon>eudicotyledons</taxon>
        <taxon>Gunneridae</taxon>
        <taxon>Pentapetalae</taxon>
        <taxon>rosids</taxon>
        <taxon>Vitales</taxon>
        <taxon>Vitaceae</taxon>
        <taxon>Viteae</taxon>
        <taxon>Vitis</taxon>
    </lineage>
</organism>
<dbReference type="InterPro" id="IPR043502">
    <property type="entry name" value="DNA/RNA_pol_sf"/>
</dbReference>
<comment type="caution">
    <text evidence="2">The sequence shown here is derived from an EMBL/GenBank/DDBJ whole genome shotgun (WGS) entry which is preliminary data.</text>
</comment>
<evidence type="ECO:0000313" key="2">
    <source>
        <dbReference type="EMBL" id="RVW76260.1"/>
    </source>
</evidence>
<feature type="domain" description="Reverse transcriptase Ty1/copia-type" evidence="1">
    <location>
        <begin position="71"/>
        <end position="123"/>
    </location>
</feature>
<dbReference type="Pfam" id="PF07727">
    <property type="entry name" value="RVT_2"/>
    <property type="match status" value="3"/>
</dbReference>
<gene>
    <name evidence="2" type="primary">RE1_3359</name>
    <name evidence="2" type="ORF">CK203_057664</name>
</gene>
<proteinExistence type="predicted"/>
<dbReference type="AlphaFoldDB" id="A0A438GVN3"/>
<name>A0A438GVN3_VITVI</name>
<dbReference type="SUPFAM" id="SSF56672">
    <property type="entry name" value="DNA/RNA polymerases"/>
    <property type="match status" value="1"/>
</dbReference>
<evidence type="ECO:0000259" key="1">
    <source>
        <dbReference type="Pfam" id="PF07727"/>
    </source>
</evidence>
<reference evidence="2 3" key="1">
    <citation type="journal article" date="2018" name="PLoS Genet.">
        <title>Population sequencing reveals clonal diversity and ancestral inbreeding in the grapevine cultivar Chardonnay.</title>
        <authorList>
            <person name="Roach M.J."/>
            <person name="Johnson D.L."/>
            <person name="Bohlmann J."/>
            <person name="van Vuuren H.J."/>
            <person name="Jones S.J."/>
            <person name="Pretorius I.S."/>
            <person name="Schmidt S.A."/>
            <person name="Borneman A.R."/>
        </authorList>
    </citation>
    <scope>NUCLEOTIDE SEQUENCE [LARGE SCALE GENOMIC DNA]</scope>
    <source>
        <strain evidence="3">cv. Chardonnay</strain>
        <tissue evidence="2">Leaf</tissue>
    </source>
</reference>
<protein>
    <submittedName>
        <fullName evidence="2">Retrovirus-related Pol polyprotein from transposon RE1</fullName>
    </submittedName>
</protein>
<accession>A0A438GVN3</accession>
<dbReference type="EMBL" id="QGNW01000332">
    <property type="protein sequence ID" value="RVW76260.1"/>
    <property type="molecule type" value="Genomic_DNA"/>
</dbReference>
<dbReference type="InterPro" id="IPR013103">
    <property type="entry name" value="RVT_2"/>
</dbReference>
<sequence length="230" mass="26425">MRALEKNHTWEVMGLPKGKTTVGCKWVFTVKYNSNGSLERYKARLVAKGFTQTYGIDYLETFAPVAKLNTEEVYMDPPPGFDEHFGSKVCKLKKSLYGLKQSPRAWFERFTQFVKNQGYVQAQRDHVTEMDRLKKSLALEFEIKDLGSLRYFLGMEVARSKRGIVVSQRKYILDLLKETGMSGCRSADTPIDPNQKLGDTKDGNLVNTTRIPYPKIFEKYSRKGIVLQEE</sequence>